<reference evidence="1" key="1">
    <citation type="submission" date="2020-05" db="EMBL/GenBank/DDBJ databases">
        <title>Large-scale comparative analyses of tick genomes elucidate their genetic diversity and vector capacities.</title>
        <authorList>
            <person name="Jia N."/>
            <person name="Wang J."/>
            <person name="Shi W."/>
            <person name="Du L."/>
            <person name="Sun Y."/>
            <person name="Zhan W."/>
            <person name="Jiang J."/>
            <person name="Wang Q."/>
            <person name="Zhang B."/>
            <person name="Ji P."/>
            <person name="Sakyi L.B."/>
            <person name="Cui X."/>
            <person name="Yuan T."/>
            <person name="Jiang B."/>
            <person name="Yang W."/>
            <person name="Lam T.T.-Y."/>
            <person name="Chang Q."/>
            <person name="Ding S."/>
            <person name="Wang X."/>
            <person name="Zhu J."/>
            <person name="Ruan X."/>
            <person name="Zhao L."/>
            <person name="Wei J."/>
            <person name="Que T."/>
            <person name="Du C."/>
            <person name="Cheng J."/>
            <person name="Dai P."/>
            <person name="Han X."/>
            <person name="Huang E."/>
            <person name="Gao Y."/>
            <person name="Liu J."/>
            <person name="Shao H."/>
            <person name="Ye R."/>
            <person name="Li L."/>
            <person name="Wei W."/>
            <person name="Wang X."/>
            <person name="Wang C."/>
            <person name="Yang T."/>
            <person name="Huo Q."/>
            <person name="Li W."/>
            <person name="Guo W."/>
            <person name="Chen H."/>
            <person name="Zhou L."/>
            <person name="Ni X."/>
            <person name="Tian J."/>
            <person name="Zhou Y."/>
            <person name="Sheng Y."/>
            <person name="Liu T."/>
            <person name="Pan Y."/>
            <person name="Xia L."/>
            <person name="Li J."/>
            <person name="Zhao F."/>
            <person name="Cao W."/>
        </authorList>
    </citation>
    <scope>NUCLEOTIDE SEQUENCE</scope>
    <source>
        <strain evidence="1">Dsil-2018</strain>
    </source>
</reference>
<protein>
    <submittedName>
        <fullName evidence="1">Uncharacterized protein</fullName>
    </submittedName>
</protein>
<keyword evidence="2" id="KW-1185">Reference proteome</keyword>
<name>A0ACB8C228_DERSI</name>
<gene>
    <name evidence="1" type="ORF">HPB49_004187</name>
</gene>
<comment type="caution">
    <text evidence="1">The sequence shown here is derived from an EMBL/GenBank/DDBJ whole genome shotgun (WGS) entry which is preliminary data.</text>
</comment>
<accession>A0ACB8C228</accession>
<dbReference type="Proteomes" id="UP000821865">
    <property type="component" value="Chromosome 9"/>
</dbReference>
<sequence length="591" mass="67058">MDPNVNPCSDFYRHVCGRWINNTKRPSSFMIDAANNFSETLHEALIRAPVHGENRELIQNAAIFYNSCLTYLKTDADIQASTDELFKFFREILRLSLVNRFHTLLAFSVIDDKANVSLKVERWHPLHNSLTPERNESFHEYMSRLIKAIGKDYATDAVVEEVLNLDRNRENITEKDGQPKTRLPEVECQTFPGKTWMEVLQKDLSLPENVSIITVSINTICKELNDVLVKTKSAARALYIIALVSRSVLELDYMLSENRDALAVRNVCYQMMQPAFEDTWLHLISSLLSITKWIEEIVDAYMTTIAEQIKIRVANWAWMAEEDRRATLKKLAKIHLVRFYGASMTKQAVQCSSGRKVTSAGFVSNVVNLYVRDIKKCLFLAVDRSDDLGLEKMLLGTDLIVNRAKVAVVLPPMFAVPPMFYRHVKDDKFINIAVLGIQLARKVLFIIVDRGARTETTAGWSNGTLKNYVAFQDCYARESAKLHAKLNDHQFDHAFSVMESLRIAYAVKRHYDRDIVSRNKPRLTSSNLMFYKRACLTMCTAQGAPRDGNTLDFETAYASGLFGAANAPMFLDIFGCQAGDAMAAINSCHVN</sequence>
<dbReference type="EMBL" id="CM023478">
    <property type="protein sequence ID" value="KAH7932881.1"/>
    <property type="molecule type" value="Genomic_DNA"/>
</dbReference>
<evidence type="ECO:0000313" key="2">
    <source>
        <dbReference type="Proteomes" id="UP000821865"/>
    </source>
</evidence>
<proteinExistence type="predicted"/>
<evidence type="ECO:0000313" key="1">
    <source>
        <dbReference type="EMBL" id="KAH7932881.1"/>
    </source>
</evidence>
<organism evidence="1 2">
    <name type="scientific">Dermacentor silvarum</name>
    <name type="common">Tick</name>
    <dbReference type="NCBI Taxonomy" id="543639"/>
    <lineage>
        <taxon>Eukaryota</taxon>
        <taxon>Metazoa</taxon>
        <taxon>Ecdysozoa</taxon>
        <taxon>Arthropoda</taxon>
        <taxon>Chelicerata</taxon>
        <taxon>Arachnida</taxon>
        <taxon>Acari</taxon>
        <taxon>Parasitiformes</taxon>
        <taxon>Ixodida</taxon>
        <taxon>Ixodoidea</taxon>
        <taxon>Ixodidae</taxon>
        <taxon>Rhipicephalinae</taxon>
        <taxon>Dermacentor</taxon>
    </lineage>
</organism>